<dbReference type="GO" id="GO:0032259">
    <property type="term" value="P:methylation"/>
    <property type="evidence" value="ECO:0007669"/>
    <property type="project" value="UniProtKB-KW"/>
</dbReference>
<reference evidence="4" key="1">
    <citation type="submission" date="2023-07" db="EMBL/GenBank/DDBJ databases">
        <title>Novel species in the genus Lipingzhangella isolated from Sambhar Salt Lake.</title>
        <authorList>
            <person name="Jiya N."/>
            <person name="Kajale S."/>
            <person name="Sharma A."/>
        </authorList>
    </citation>
    <scope>NUCLEOTIDE SEQUENCE [LARGE SCALE GENOMIC DNA]</scope>
    <source>
        <strain evidence="4">LS1_29</strain>
    </source>
</reference>
<keyword evidence="1 3" id="KW-0489">Methyltransferase</keyword>
<dbReference type="InterPro" id="IPR029063">
    <property type="entry name" value="SAM-dependent_MTases_sf"/>
</dbReference>
<evidence type="ECO:0000313" key="3">
    <source>
        <dbReference type="EMBL" id="MDS1272044.1"/>
    </source>
</evidence>
<dbReference type="Proteomes" id="UP001250214">
    <property type="component" value="Unassembled WGS sequence"/>
</dbReference>
<protein>
    <submittedName>
        <fullName evidence="3">Class I SAM-dependent methyltransferase</fullName>
        <ecNumber evidence="3">2.1.1.-</ecNumber>
    </submittedName>
</protein>
<gene>
    <name evidence="3" type="ORF">RIF23_17275</name>
</gene>
<evidence type="ECO:0000313" key="4">
    <source>
        <dbReference type="Proteomes" id="UP001250214"/>
    </source>
</evidence>
<dbReference type="SUPFAM" id="SSF53335">
    <property type="entry name" value="S-adenosyl-L-methionine-dependent methyltransferases"/>
    <property type="match status" value="1"/>
</dbReference>
<sequence length="191" mass="20775">MPEDEGQVLYAVAREYLALGPVVEIGTYCGKSTVYLAAAAREVGGTVVTVDHHRGSEEHQPGWEYHDPELVDPQVGLLDTLSAFRRTIHTAGLEEYVLAMVGPSTTAAAMWGRPVGMLFIDGGHTEEAAQSDYAAWSPWVAAGGVLVIHDVFPNPADGGRPPYHVYCRALESGKFREIHVHGSLRVLWRIA</sequence>
<dbReference type="Pfam" id="PF13578">
    <property type="entry name" value="Methyltransf_24"/>
    <property type="match status" value="1"/>
</dbReference>
<accession>A0ABU2HBS4</accession>
<evidence type="ECO:0000256" key="2">
    <source>
        <dbReference type="ARBA" id="ARBA00022679"/>
    </source>
</evidence>
<name>A0ABU2HBS4_9ACTN</name>
<comment type="caution">
    <text evidence="3">The sequence shown here is derived from an EMBL/GenBank/DDBJ whole genome shotgun (WGS) entry which is preliminary data.</text>
</comment>
<dbReference type="PANTHER" id="PTHR40048">
    <property type="entry name" value="RHAMNOSYL O-METHYLTRANSFERASE"/>
    <property type="match status" value="1"/>
</dbReference>
<evidence type="ECO:0000256" key="1">
    <source>
        <dbReference type="ARBA" id="ARBA00022603"/>
    </source>
</evidence>
<keyword evidence="4" id="KW-1185">Reference proteome</keyword>
<keyword evidence="2 3" id="KW-0808">Transferase</keyword>
<dbReference type="RefSeq" id="WP_310913653.1">
    <property type="nucleotide sequence ID" value="NZ_JAVLVT010000009.1"/>
</dbReference>
<dbReference type="Gene3D" id="3.40.50.150">
    <property type="entry name" value="Vaccinia Virus protein VP39"/>
    <property type="match status" value="1"/>
</dbReference>
<dbReference type="PANTHER" id="PTHR40048:SF1">
    <property type="entry name" value="RHAMNOSYL O-METHYLTRANSFERASE"/>
    <property type="match status" value="1"/>
</dbReference>
<organism evidence="3 4">
    <name type="scientific">Lipingzhangella rawalii</name>
    <dbReference type="NCBI Taxonomy" id="2055835"/>
    <lineage>
        <taxon>Bacteria</taxon>
        <taxon>Bacillati</taxon>
        <taxon>Actinomycetota</taxon>
        <taxon>Actinomycetes</taxon>
        <taxon>Streptosporangiales</taxon>
        <taxon>Nocardiopsidaceae</taxon>
        <taxon>Lipingzhangella</taxon>
    </lineage>
</organism>
<proteinExistence type="predicted"/>
<dbReference type="EC" id="2.1.1.-" evidence="3"/>
<dbReference type="EMBL" id="JAVLVT010000009">
    <property type="protein sequence ID" value="MDS1272044.1"/>
    <property type="molecule type" value="Genomic_DNA"/>
</dbReference>
<dbReference type="GO" id="GO:0008168">
    <property type="term" value="F:methyltransferase activity"/>
    <property type="evidence" value="ECO:0007669"/>
    <property type="project" value="UniProtKB-KW"/>
</dbReference>